<dbReference type="Proteomes" id="UP000285138">
    <property type="component" value="Unassembled WGS sequence"/>
</dbReference>
<sequence length="237" mass="27170">MDGCGGGGHGFNYNQYRSNNYDNDNDIRPGFCDPYEGCPPPTEIVCIKVDKVFEECKLAQVNTIDTDLSKKAEGEITEVQCIRAELVVDKDHPRECEILPCRRVRSSFFYKFKFKWKDDLGEHVFTSDPIKVEKIGRMNRAGEPGLDIQCEVFVDCIECFLINHDTVRCCIGKLVVFKLFANVQLLVPAYGYCPEPPDCKKVVPDDCPTPKEWLKTIVWPPFYPEQDRDFLPPPNFK</sequence>
<name>A0A424YGZ2_9FIRM</name>
<accession>A0A424YGZ2</accession>
<comment type="caution">
    <text evidence="1">The sequence shown here is derived from an EMBL/GenBank/DDBJ whole genome shotgun (WGS) entry which is preliminary data.</text>
</comment>
<gene>
    <name evidence="1" type="ORF">D5R97_02590</name>
</gene>
<dbReference type="AlphaFoldDB" id="A0A424YGZ2"/>
<organism evidence="1 2">
    <name type="scientific">Candidatus Syntrophonatronum acetioxidans</name>
    <dbReference type="NCBI Taxonomy" id="1795816"/>
    <lineage>
        <taxon>Bacteria</taxon>
        <taxon>Bacillati</taxon>
        <taxon>Bacillota</taxon>
        <taxon>Clostridia</taxon>
        <taxon>Eubacteriales</taxon>
        <taxon>Syntrophomonadaceae</taxon>
        <taxon>Candidatus Syntrophonatronum</taxon>
    </lineage>
</organism>
<dbReference type="EMBL" id="QZAA01000073">
    <property type="protein sequence ID" value="RQD77313.1"/>
    <property type="molecule type" value="Genomic_DNA"/>
</dbReference>
<protein>
    <submittedName>
        <fullName evidence="1">Uncharacterized protein</fullName>
    </submittedName>
</protein>
<proteinExistence type="predicted"/>
<reference evidence="1 2" key="1">
    <citation type="submission" date="2018-08" db="EMBL/GenBank/DDBJ databases">
        <title>The metabolism and importance of syntrophic acetate oxidation coupled to methane or sulfide production in haloalkaline environments.</title>
        <authorList>
            <person name="Timmers P.H.A."/>
            <person name="Vavourakis C.D."/>
            <person name="Sorokin D.Y."/>
            <person name="Sinninghe Damste J.S."/>
            <person name="Muyzer G."/>
            <person name="Stams A.J.M."/>
            <person name="Plugge C.M."/>
        </authorList>
    </citation>
    <scope>NUCLEOTIDE SEQUENCE [LARGE SCALE GENOMIC DNA]</scope>
    <source>
        <strain evidence="1">MSAO_Bac1</strain>
    </source>
</reference>
<evidence type="ECO:0000313" key="1">
    <source>
        <dbReference type="EMBL" id="RQD77313.1"/>
    </source>
</evidence>
<evidence type="ECO:0000313" key="2">
    <source>
        <dbReference type="Proteomes" id="UP000285138"/>
    </source>
</evidence>